<dbReference type="GO" id="GO:0101006">
    <property type="term" value="F:protein histidine phosphatase activity"/>
    <property type="evidence" value="ECO:0007669"/>
    <property type="project" value="TreeGrafter"/>
</dbReference>
<reference evidence="3 4" key="1">
    <citation type="submission" date="2019-05" db="EMBL/GenBank/DDBJ databases">
        <title>Nakamurella sp. N5BH11, whole genome shotgun sequence.</title>
        <authorList>
            <person name="Tuo L."/>
        </authorList>
    </citation>
    <scope>NUCLEOTIDE SEQUENCE [LARGE SCALE GENOMIC DNA]</scope>
    <source>
        <strain evidence="3 4">N5BH11</strain>
    </source>
</reference>
<organism evidence="3 4">
    <name type="scientific">Nakamurella flava</name>
    <dbReference type="NCBI Taxonomy" id="2576308"/>
    <lineage>
        <taxon>Bacteria</taxon>
        <taxon>Bacillati</taxon>
        <taxon>Actinomycetota</taxon>
        <taxon>Actinomycetes</taxon>
        <taxon>Nakamurellales</taxon>
        <taxon>Nakamurellaceae</taxon>
        <taxon>Nakamurella</taxon>
    </lineage>
</organism>
<dbReference type="PANTHER" id="PTHR48100:SF15">
    <property type="entry name" value="SEDOHEPTULOSE 1,7-BISPHOSPHATASE"/>
    <property type="match status" value="1"/>
</dbReference>
<evidence type="ECO:0000313" key="3">
    <source>
        <dbReference type="EMBL" id="TKV61480.1"/>
    </source>
</evidence>
<dbReference type="GO" id="GO:0070297">
    <property type="term" value="P:regulation of phosphorelay signal transduction system"/>
    <property type="evidence" value="ECO:0007669"/>
    <property type="project" value="TreeGrafter"/>
</dbReference>
<dbReference type="PANTHER" id="PTHR48100">
    <property type="entry name" value="BROAD-SPECIFICITY PHOSPHATASE YOR283W-RELATED"/>
    <property type="match status" value="1"/>
</dbReference>
<feature type="active site" description="Tele-phosphohistidine intermediate" evidence="1">
    <location>
        <position position="16"/>
    </location>
</feature>
<accession>A0A4U6QLN9</accession>
<dbReference type="EMBL" id="SZZH01000001">
    <property type="protein sequence ID" value="TKV61480.1"/>
    <property type="molecule type" value="Genomic_DNA"/>
</dbReference>
<protein>
    <submittedName>
        <fullName evidence="3">Histidine phosphatase family protein</fullName>
    </submittedName>
</protein>
<dbReference type="InterPro" id="IPR013078">
    <property type="entry name" value="His_Pase_superF_clade-1"/>
</dbReference>
<gene>
    <name evidence="3" type="ORF">FDO65_07860</name>
</gene>
<evidence type="ECO:0000256" key="2">
    <source>
        <dbReference type="PIRSR" id="PIRSR613078-2"/>
    </source>
</evidence>
<dbReference type="CDD" id="cd07067">
    <property type="entry name" value="HP_PGM_like"/>
    <property type="match status" value="1"/>
</dbReference>
<dbReference type="AlphaFoldDB" id="A0A4U6QLN9"/>
<dbReference type="SMART" id="SM00855">
    <property type="entry name" value="PGAM"/>
    <property type="match status" value="1"/>
</dbReference>
<dbReference type="Proteomes" id="UP000306985">
    <property type="component" value="Unassembled WGS sequence"/>
</dbReference>
<keyword evidence="4" id="KW-1185">Reference proteome</keyword>
<feature type="active site" description="Proton donor/acceptor" evidence="1">
    <location>
        <position position="88"/>
    </location>
</feature>
<dbReference type="SUPFAM" id="SSF53254">
    <property type="entry name" value="Phosphoglycerate mutase-like"/>
    <property type="match status" value="1"/>
</dbReference>
<evidence type="ECO:0000313" key="4">
    <source>
        <dbReference type="Proteomes" id="UP000306985"/>
    </source>
</evidence>
<feature type="binding site" evidence="2">
    <location>
        <begin position="88"/>
        <end position="91"/>
    </location>
    <ligand>
        <name>substrate</name>
    </ligand>
</feature>
<dbReference type="Gene3D" id="3.40.50.1240">
    <property type="entry name" value="Phosphoglycerate mutase-like"/>
    <property type="match status" value="1"/>
</dbReference>
<name>A0A4U6QLN9_9ACTN</name>
<sequence length="219" mass="23684">MSSTPTPAARIALVRHGQTEWSKSGQHTSTTDIDLTDEGVHQAVSVASLLWGLDLQPQTVWSSPRRRARRTASLAGLHVDEIVDDLAEWSYGEYEGLTSTQIHRTNPGWSIFTDGAPGGETPEQVEVRVDRVLARARERLVDGDVALFCHGHISRVLAARWVGLPVSAGALFLMNPAAVTVLGMYHDAPAIEHANVVPFRPPRFAHTAEAAGSEGADAR</sequence>
<dbReference type="InterPro" id="IPR050275">
    <property type="entry name" value="PGM_Phosphatase"/>
</dbReference>
<dbReference type="RefSeq" id="WP_137448784.1">
    <property type="nucleotide sequence ID" value="NZ_SZZH01000001.1"/>
</dbReference>
<comment type="caution">
    <text evidence="3">The sequence shown here is derived from an EMBL/GenBank/DDBJ whole genome shotgun (WGS) entry which is preliminary data.</text>
</comment>
<evidence type="ECO:0000256" key="1">
    <source>
        <dbReference type="PIRSR" id="PIRSR613078-1"/>
    </source>
</evidence>
<dbReference type="InterPro" id="IPR029033">
    <property type="entry name" value="His_PPase_superfam"/>
</dbReference>
<dbReference type="OrthoDB" id="4697614at2"/>
<feature type="binding site" evidence="2">
    <location>
        <position position="67"/>
    </location>
    <ligand>
        <name>substrate</name>
    </ligand>
</feature>
<proteinExistence type="predicted"/>
<dbReference type="Pfam" id="PF00300">
    <property type="entry name" value="His_Phos_1"/>
    <property type="match status" value="1"/>
</dbReference>